<keyword evidence="3" id="KW-0804">Transcription</keyword>
<dbReference type="PRINTS" id="PR00035">
    <property type="entry name" value="HTHGNTR"/>
</dbReference>
<dbReference type="SMART" id="SM00345">
    <property type="entry name" value="HTH_GNTR"/>
    <property type="match status" value="1"/>
</dbReference>
<dbReference type="InterPro" id="IPR000524">
    <property type="entry name" value="Tscrpt_reg_HTH_GntR"/>
</dbReference>
<organism evidence="6 7">
    <name type="scientific">Herbaspirillum lusitanum</name>
    <dbReference type="NCBI Taxonomy" id="213312"/>
    <lineage>
        <taxon>Bacteria</taxon>
        <taxon>Pseudomonadati</taxon>
        <taxon>Pseudomonadota</taxon>
        <taxon>Betaproteobacteria</taxon>
        <taxon>Burkholderiales</taxon>
        <taxon>Oxalobacteraceae</taxon>
        <taxon>Herbaspirillum</taxon>
    </lineage>
</organism>
<dbReference type="Proteomes" id="UP001629246">
    <property type="component" value="Unassembled WGS sequence"/>
</dbReference>
<dbReference type="PANTHER" id="PTHR43537:SF5">
    <property type="entry name" value="UXU OPERON TRANSCRIPTIONAL REGULATOR"/>
    <property type="match status" value="1"/>
</dbReference>
<keyword evidence="7" id="KW-1185">Reference proteome</keyword>
<name>A0ABW9AHL7_9BURK</name>
<feature type="region of interest" description="Disordered" evidence="4">
    <location>
        <begin position="235"/>
        <end position="258"/>
    </location>
</feature>
<feature type="domain" description="HTH gntR-type" evidence="5">
    <location>
        <begin position="18"/>
        <end position="86"/>
    </location>
</feature>
<dbReference type="InterPro" id="IPR008920">
    <property type="entry name" value="TF_FadR/GntR_C"/>
</dbReference>
<proteinExistence type="predicted"/>
<dbReference type="Gene3D" id="1.10.10.10">
    <property type="entry name" value="Winged helix-like DNA-binding domain superfamily/Winged helix DNA-binding domain"/>
    <property type="match status" value="1"/>
</dbReference>
<dbReference type="Pfam" id="PF07729">
    <property type="entry name" value="FCD"/>
    <property type="match status" value="1"/>
</dbReference>
<evidence type="ECO:0000256" key="4">
    <source>
        <dbReference type="SAM" id="MobiDB-lite"/>
    </source>
</evidence>
<evidence type="ECO:0000313" key="6">
    <source>
        <dbReference type="EMBL" id="MFL9927522.1"/>
    </source>
</evidence>
<evidence type="ECO:0000313" key="7">
    <source>
        <dbReference type="Proteomes" id="UP001629246"/>
    </source>
</evidence>
<dbReference type="InterPro" id="IPR036388">
    <property type="entry name" value="WH-like_DNA-bd_sf"/>
</dbReference>
<feature type="compositionally biased region" description="Basic and acidic residues" evidence="4">
    <location>
        <begin position="235"/>
        <end position="245"/>
    </location>
</feature>
<protein>
    <submittedName>
        <fullName evidence="6">FadR/GntR family transcriptional regulator</fullName>
    </submittedName>
</protein>
<dbReference type="SUPFAM" id="SSF48008">
    <property type="entry name" value="GntR ligand-binding domain-like"/>
    <property type="match status" value="1"/>
</dbReference>
<dbReference type="CDD" id="cd07377">
    <property type="entry name" value="WHTH_GntR"/>
    <property type="match status" value="1"/>
</dbReference>
<sequence>MTVSDSPSPLIRPRRKAQSLSQEVVAAISEMIAKGQIKPGDKLPTESEIMQSQGVSRTVVREAISRLQAAGQVETRHGIGTFVLEAKKGSNINIDPATITTMKDLLALLELRISLETETAGLAAARRTDAQLKEIRLALDAFKDNLAKGGDTVGPDFRFHFQIANATGNRYFIEILSHLGAGVIPRKRLNTAELARDPQASYLDRVQREHEDIYEAIARGDSEAARAAMRNHLTNSRERLRRAQIEAEAGASAQTPQK</sequence>
<gene>
    <name evidence="6" type="ORF">PQR62_24835</name>
</gene>
<dbReference type="RefSeq" id="WP_408160759.1">
    <property type="nucleotide sequence ID" value="NZ_JAQQFM010000017.1"/>
</dbReference>
<dbReference type="Gene3D" id="1.20.120.530">
    <property type="entry name" value="GntR ligand-binding domain-like"/>
    <property type="match status" value="1"/>
</dbReference>
<keyword evidence="1" id="KW-0805">Transcription regulation</keyword>
<dbReference type="InterPro" id="IPR011711">
    <property type="entry name" value="GntR_C"/>
</dbReference>
<dbReference type="SUPFAM" id="SSF46785">
    <property type="entry name" value="Winged helix' DNA-binding domain"/>
    <property type="match status" value="1"/>
</dbReference>
<dbReference type="SMART" id="SM00895">
    <property type="entry name" value="FCD"/>
    <property type="match status" value="1"/>
</dbReference>
<accession>A0ABW9AHL7</accession>
<reference evidence="6 7" key="1">
    <citation type="journal article" date="2024" name="Chem. Sci.">
        <title>Discovery of megapolipeptins by genome mining of a Burkholderiales bacteria collection.</title>
        <authorList>
            <person name="Paulo B.S."/>
            <person name="Recchia M.J.J."/>
            <person name="Lee S."/>
            <person name="Fergusson C.H."/>
            <person name="Romanowski S.B."/>
            <person name="Hernandez A."/>
            <person name="Krull N."/>
            <person name="Liu D.Y."/>
            <person name="Cavanagh H."/>
            <person name="Bos A."/>
            <person name="Gray C.A."/>
            <person name="Murphy B.T."/>
            <person name="Linington R.G."/>
            <person name="Eustaquio A.S."/>
        </authorList>
    </citation>
    <scope>NUCLEOTIDE SEQUENCE [LARGE SCALE GENOMIC DNA]</scope>
    <source>
        <strain evidence="6 7">RL21-008-BIB-A</strain>
    </source>
</reference>
<dbReference type="InterPro" id="IPR036390">
    <property type="entry name" value="WH_DNA-bd_sf"/>
</dbReference>
<dbReference type="EMBL" id="JAQQFM010000017">
    <property type="protein sequence ID" value="MFL9927522.1"/>
    <property type="molecule type" value="Genomic_DNA"/>
</dbReference>
<evidence type="ECO:0000259" key="5">
    <source>
        <dbReference type="PROSITE" id="PS50949"/>
    </source>
</evidence>
<dbReference type="Pfam" id="PF00392">
    <property type="entry name" value="GntR"/>
    <property type="match status" value="1"/>
</dbReference>
<evidence type="ECO:0000256" key="2">
    <source>
        <dbReference type="ARBA" id="ARBA00023125"/>
    </source>
</evidence>
<keyword evidence="2" id="KW-0238">DNA-binding</keyword>
<evidence type="ECO:0000256" key="1">
    <source>
        <dbReference type="ARBA" id="ARBA00023015"/>
    </source>
</evidence>
<dbReference type="PROSITE" id="PS50949">
    <property type="entry name" value="HTH_GNTR"/>
    <property type="match status" value="1"/>
</dbReference>
<comment type="caution">
    <text evidence="6">The sequence shown here is derived from an EMBL/GenBank/DDBJ whole genome shotgun (WGS) entry which is preliminary data.</text>
</comment>
<evidence type="ECO:0000256" key="3">
    <source>
        <dbReference type="ARBA" id="ARBA00023163"/>
    </source>
</evidence>
<dbReference type="PANTHER" id="PTHR43537">
    <property type="entry name" value="TRANSCRIPTIONAL REGULATOR, GNTR FAMILY"/>
    <property type="match status" value="1"/>
</dbReference>